<comment type="caution">
    <text evidence="1">The sequence shown here is derived from an EMBL/GenBank/DDBJ whole genome shotgun (WGS) entry which is preliminary data.</text>
</comment>
<name>A0ABR0MTP4_GOSAR</name>
<sequence length="129" mass="14370">MTYETSYICPSSTLHAEIFHIQRYASCRIIIFSTLITMLPRFTSDISSSLRSLTSFYDGLARAKVSGADNADNAVGVCSDCIRCRLCIGIVSDDGSRICRWCDTHWIDYNSKLAFLQPPSTQLVGSQRS</sequence>
<protein>
    <submittedName>
        <fullName evidence="1">Uncharacterized protein</fullName>
    </submittedName>
</protein>
<evidence type="ECO:0000313" key="1">
    <source>
        <dbReference type="EMBL" id="KAK5776672.1"/>
    </source>
</evidence>
<dbReference type="EMBL" id="JARKNE010000012">
    <property type="protein sequence ID" value="KAK5776672.1"/>
    <property type="molecule type" value="Genomic_DNA"/>
</dbReference>
<gene>
    <name evidence="1" type="ORF">PVK06_044632</name>
</gene>
<proteinExistence type="predicted"/>
<evidence type="ECO:0000313" key="2">
    <source>
        <dbReference type="Proteomes" id="UP001358586"/>
    </source>
</evidence>
<reference evidence="1 2" key="1">
    <citation type="submission" date="2023-03" db="EMBL/GenBank/DDBJ databases">
        <title>WGS of Gossypium arboreum.</title>
        <authorList>
            <person name="Yu D."/>
        </authorList>
    </citation>
    <scope>NUCLEOTIDE SEQUENCE [LARGE SCALE GENOMIC DNA]</scope>
    <source>
        <tissue evidence="1">Leaf</tissue>
    </source>
</reference>
<accession>A0ABR0MTP4</accession>
<organism evidence="1 2">
    <name type="scientific">Gossypium arboreum</name>
    <name type="common">Tree cotton</name>
    <name type="synonym">Gossypium nanking</name>
    <dbReference type="NCBI Taxonomy" id="29729"/>
    <lineage>
        <taxon>Eukaryota</taxon>
        <taxon>Viridiplantae</taxon>
        <taxon>Streptophyta</taxon>
        <taxon>Embryophyta</taxon>
        <taxon>Tracheophyta</taxon>
        <taxon>Spermatophyta</taxon>
        <taxon>Magnoliopsida</taxon>
        <taxon>eudicotyledons</taxon>
        <taxon>Gunneridae</taxon>
        <taxon>Pentapetalae</taxon>
        <taxon>rosids</taxon>
        <taxon>malvids</taxon>
        <taxon>Malvales</taxon>
        <taxon>Malvaceae</taxon>
        <taxon>Malvoideae</taxon>
        <taxon>Gossypium</taxon>
    </lineage>
</organism>
<keyword evidence="2" id="KW-1185">Reference proteome</keyword>
<dbReference type="Proteomes" id="UP001358586">
    <property type="component" value="Chromosome 12"/>
</dbReference>